<evidence type="ECO:0000313" key="2">
    <source>
        <dbReference type="EMBL" id="KAG9253807.1"/>
    </source>
</evidence>
<keyword evidence="1" id="KW-0732">Signal</keyword>
<sequence>MVSLRSFLAIAALTASAAASPAPRVPLSPLNKRDTCEFPVLDSFPAPRCYEVGADASCQFCCVGGISLPAEYHCHFGHTGINCAEEGYDGYNLWHCDDH</sequence>
<dbReference type="Proteomes" id="UP000887229">
    <property type="component" value="Unassembled WGS sequence"/>
</dbReference>
<dbReference type="RefSeq" id="XP_046117731.1">
    <property type="nucleotide sequence ID" value="XM_046265073.1"/>
</dbReference>
<dbReference type="GeneID" id="70295976"/>
<organism evidence="2 3">
    <name type="scientific">Emericellopsis atlantica</name>
    <dbReference type="NCBI Taxonomy" id="2614577"/>
    <lineage>
        <taxon>Eukaryota</taxon>
        <taxon>Fungi</taxon>
        <taxon>Dikarya</taxon>
        <taxon>Ascomycota</taxon>
        <taxon>Pezizomycotina</taxon>
        <taxon>Sordariomycetes</taxon>
        <taxon>Hypocreomycetidae</taxon>
        <taxon>Hypocreales</taxon>
        <taxon>Bionectriaceae</taxon>
        <taxon>Emericellopsis</taxon>
    </lineage>
</organism>
<accession>A0A9P7ZLA9</accession>
<keyword evidence="3" id="KW-1185">Reference proteome</keyword>
<evidence type="ECO:0000313" key="3">
    <source>
        <dbReference type="Proteomes" id="UP000887229"/>
    </source>
</evidence>
<proteinExistence type="predicted"/>
<feature type="chain" id="PRO_5040481607" evidence="1">
    <location>
        <begin position="20"/>
        <end position="99"/>
    </location>
</feature>
<dbReference type="AlphaFoldDB" id="A0A9P7ZLA9"/>
<dbReference type="OrthoDB" id="10327375at2759"/>
<comment type="caution">
    <text evidence="2">The sequence shown here is derived from an EMBL/GenBank/DDBJ whole genome shotgun (WGS) entry which is preliminary data.</text>
</comment>
<feature type="signal peptide" evidence="1">
    <location>
        <begin position="1"/>
        <end position="19"/>
    </location>
</feature>
<gene>
    <name evidence="2" type="ORF">F5Z01DRAFT_674688</name>
</gene>
<reference evidence="2" key="1">
    <citation type="journal article" date="2021" name="IMA Fungus">
        <title>Genomic characterization of three marine fungi, including Emericellopsis atlantica sp. nov. with signatures of a generalist lifestyle and marine biomass degradation.</title>
        <authorList>
            <person name="Hagestad O.C."/>
            <person name="Hou L."/>
            <person name="Andersen J.H."/>
            <person name="Hansen E.H."/>
            <person name="Altermark B."/>
            <person name="Li C."/>
            <person name="Kuhnert E."/>
            <person name="Cox R.J."/>
            <person name="Crous P.W."/>
            <person name="Spatafora J.W."/>
            <person name="Lail K."/>
            <person name="Amirebrahimi M."/>
            <person name="Lipzen A."/>
            <person name="Pangilinan J."/>
            <person name="Andreopoulos W."/>
            <person name="Hayes R.D."/>
            <person name="Ng V."/>
            <person name="Grigoriev I.V."/>
            <person name="Jackson S.A."/>
            <person name="Sutton T.D.S."/>
            <person name="Dobson A.D.W."/>
            <person name="Rama T."/>
        </authorList>
    </citation>
    <scope>NUCLEOTIDE SEQUENCE</scope>
    <source>
        <strain evidence="2">TS7</strain>
    </source>
</reference>
<protein>
    <submittedName>
        <fullName evidence="2">Uncharacterized protein</fullName>
    </submittedName>
</protein>
<name>A0A9P7ZLA9_9HYPO</name>
<evidence type="ECO:0000256" key="1">
    <source>
        <dbReference type="SAM" id="SignalP"/>
    </source>
</evidence>
<dbReference type="EMBL" id="MU251256">
    <property type="protein sequence ID" value="KAG9253807.1"/>
    <property type="molecule type" value="Genomic_DNA"/>
</dbReference>